<evidence type="ECO:0000256" key="3">
    <source>
        <dbReference type="ARBA" id="ARBA00023125"/>
    </source>
</evidence>
<reference evidence="7" key="1">
    <citation type="journal article" date="2022" name="Int. J. Mol. Sci.">
        <title>Draft Genome of Tanacetum Coccineum: Genomic Comparison of Closely Related Tanacetum-Family Plants.</title>
        <authorList>
            <person name="Yamashiro T."/>
            <person name="Shiraishi A."/>
            <person name="Nakayama K."/>
            <person name="Satake H."/>
        </authorList>
    </citation>
    <scope>NUCLEOTIDE SEQUENCE</scope>
</reference>
<sequence length="209" mass="23937">MDSILAMIKGGSYQSMFDNFLSEKENDSDIFVEKSCGISPRLLFEKELTPSDVGKLNRLVIPKKHAVMYFPPVPDPDTDKSQGFANDEVILSFYDVQKKLWKFRYCYWKSSQSFVFTRGWNQFVKEKGLVENDKVRFYFLENPGMQNLGFYIIDTDTDLSTSNIGASLKLGLGTQVKYIVPKEEEASLKAWFGKTQVKYISGQGRGKRV</sequence>
<dbReference type="PANTHER" id="PTHR31140">
    <property type="entry name" value="B3 DOMAIN-CONTAINING TRANSCRIPTION FACTOR ABI3"/>
    <property type="match status" value="1"/>
</dbReference>
<evidence type="ECO:0000256" key="2">
    <source>
        <dbReference type="ARBA" id="ARBA00023015"/>
    </source>
</evidence>
<dbReference type="EMBL" id="BQNB010021601">
    <property type="protein sequence ID" value="GJU08107.1"/>
    <property type="molecule type" value="Genomic_DNA"/>
</dbReference>
<dbReference type="InterPro" id="IPR015300">
    <property type="entry name" value="DNA-bd_pseudobarrel_sf"/>
</dbReference>
<evidence type="ECO:0000256" key="1">
    <source>
        <dbReference type="ARBA" id="ARBA00004123"/>
    </source>
</evidence>
<dbReference type="Proteomes" id="UP001151760">
    <property type="component" value="Unassembled WGS sequence"/>
</dbReference>
<proteinExistence type="predicted"/>
<name>A0ABQ5J6F2_9ASTR</name>
<comment type="caution">
    <text evidence="7">The sequence shown here is derived from an EMBL/GenBank/DDBJ whole genome shotgun (WGS) entry which is preliminary data.</text>
</comment>
<evidence type="ECO:0000259" key="6">
    <source>
        <dbReference type="PROSITE" id="PS50863"/>
    </source>
</evidence>
<keyword evidence="8" id="KW-1185">Reference proteome</keyword>
<evidence type="ECO:0000256" key="5">
    <source>
        <dbReference type="ARBA" id="ARBA00023242"/>
    </source>
</evidence>
<dbReference type="PROSITE" id="PS50863">
    <property type="entry name" value="B3"/>
    <property type="match status" value="1"/>
</dbReference>
<evidence type="ECO:0000256" key="4">
    <source>
        <dbReference type="ARBA" id="ARBA00023163"/>
    </source>
</evidence>
<accession>A0ABQ5J6F2</accession>
<dbReference type="PANTHER" id="PTHR31140:SF58">
    <property type="entry name" value="DNA-BINDING PROTEIN RAV1"/>
    <property type="match status" value="1"/>
</dbReference>
<dbReference type="SMART" id="SM01019">
    <property type="entry name" value="B3"/>
    <property type="match status" value="1"/>
</dbReference>
<keyword evidence="3" id="KW-0238">DNA-binding</keyword>
<dbReference type="InterPro" id="IPR044800">
    <property type="entry name" value="LEC2-like"/>
</dbReference>
<evidence type="ECO:0000313" key="7">
    <source>
        <dbReference type="EMBL" id="GJU08107.1"/>
    </source>
</evidence>
<feature type="domain" description="TF-B3" evidence="6">
    <location>
        <begin position="44"/>
        <end position="156"/>
    </location>
</feature>
<dbReference type="CDD" id="cd10017">
    <property type="entry name" value="B3_DNA"/>
    <property type="match status" value="1"/>
</dbReference>
<organism evidence="7 8">
    <name type="scientific">Tanacetum coccineum</name>
    <dbReference type="NCBI Taxonomy" id="301880"/>
    <lineage>
        <taxon>Eukaryota</taxon>
        <taxon>Viridiplantae</taxon>
        <taxon>Streptophyta</taxon>
        <taxon>Embryophyta</taxon>
        <taxon>Tracheophyta</taxon>
        <taxon>Spermatophyta</taxon>
        <taxon>Magnoliopsida</taxon>
        <taxon>eudicotyledons</taxon>
        <taxon>Gunneridae</taxon>
        <taxon>Pentapetalae</taxon>
        <taxon>asterids</taxon>
        <taxon>campanulids</taxon>
        <taxon>Asterales</taxon>
        <taxon>Asteraceae</taxon>
        <taxon>Asteroideae</taxon>
        <taxon>Anthemideae</taxon>
        <taxon>Anthemidinae</taxon>
        <taxon>Tanacetum</taxon>
    </lineage>
</organism>
<reference evidence="7" key="2">
    <citation type="submission" date="2022-01" db="EMBL/GenBank/DDBJ databases">
        <authorList>
            <person name="Yamashiro T."/>
            <person name="Shiraishi A."/>
            <person name="Satake H."/>
            <person name="Nakayama K."/>
        </authorList>
    </citation>
    <scope>NUCLEOTIDE SEQUENCE</scope>
</reference>
<gene>
    <name evidence="7" type="ORF">Tco_1124537</name>
</gene>
<keyword evidence="4" id="KW-0804">Transcription</keyword>
<evidence type="ECO:0000313" key="8">
    <source>
        <dbReference type="Proteomes" id="UP001151760"/>
    </source>
</evidence>
<dbReference type="SUPFAM" id="SSF101936">
    <property type="entry name" value="DNA-binding pseudobarrel domain"/>
    <property type="match status" value="1"/>
</dbReference>
<dbReference type="Gene3D" id="2.40.330.10">
    <property type="entry name" value="DNA-binding pseudobarrel domain"/>
    <property type="match status" value="1"/>
</dbReference>
<dbReference type="InterPro" id="IPR003340">
    <property type="entry name" value="B3_DNA-bd"/>
</dbReference>
<keyword evidence="5" id="KW-0539">Nucleus</keyword>
<comment type="subcellular location">
    <subcellularLocation>
        <location evidence="1">Nucleus</location>
    </subcellularLocation>
</comment>
<protein>
    <submittedName>
        <fullName evidence="7">AP2/ERF and B3 domain-containing transcription factor like protein</fullName>
    </submittedName>
</protein>
<dbReference type="Pfam" id="PF02362">
    <property type="entry name" value="B3"/>
    <property type="match status" value="1"/>
</dbReference>
<keyword evidence="2" id="KW-0805">Transcription regulation</keyword>